<proteinExistence type="predicted"/>
<dbReference type="EMBL" id="BOML01000034">
    <property type="protein sequence ID" value="GIE02851.1"/>
    <property type="molecule type" value="Genomic_DNA"/>
</dbReference>
<gene>
    <name evidence="1" type="ORF">Adu01nite_42010</name>
</gene>
<evidence type="ECO:0000313" key="1">
    <source>
        <dbReference type="EMBL" id="GIE02851.1"/>
    </source>
</evidence>
<accession>A0ABQ3YZ63</accession>
<keyword evidence="2" id="KW-1185">Reference proteome</keyword>
<organism evidence="1 2">
    <name type="scientific">Paractinoplanes durhamensis</name>
    <dbReference type="NCBI Taxonomy" id="113563"/>
    <lineage>
        <taxon>Bacteria</taxon>
        <taxon>Bacillati</taxon>
        <taxon>Actinomycetota</taxon>
        <taxon>Actinomycetes</taxon>
        <taxon>Micromonosporales</taxon>
        <taxon>Micromonosporaceae</taxon>
        <taxon>Paractinoplanes</taxon>
    </lineage>
</organism>
<dbReference type="RefSeq" id="WP_203728578.1">
    <property type="nucleotide sequence ID" value="NZ_BAAATX010000013.1"/>
</dbReference>
<protein>
    <submittedName>
        <fullName evidence="1">Uncharacterized protein</fullName>
    </submittedName>
</protein>
<evidence type="ECO:0000313" key="2">
    <source>
        <dbReference type="Proteomes" id="UP000637628"/>
    </source>
</evidence>
<comment type="caution">
    <text evidence="1">The sequence shown here is derived from an EMBL/GenBank/DDBJ whole genome shotgun (WGS) entry which is preliminary data.</text>
</comment>
<name>A0ABQ3YZ63_9ACTN</name>
<reference evidence="1 2" key="1">
    <citation type="submission" date="2021-01" db="EMBL/GenBank/DDBJ databases">
        <title>Whole genome shotgun sequence of Actinoplanes durhamensis NBRC 14914.</title>
        <authorList>
            <person name="Komaki H."/>
            <person name="Tamura T."/>
        </authorList>
    </citation>
    <scope>NUCLEOTIDE SEQUENCE [LARGE SCALE GENOMIC DNA]</scope>
    <source>
        <strain evidence="1 2">NBRC 14914</strain>
    </source>
</reference>
<sequence>MTECTLCGRLVLGLTGHDWTALPWMLAPGTGVLPGPCHVRCLQELGAARSWAAAVDAYHRRRWPRWLAGLDAGVGWRLHSSRAARRFHLWRSDGGLASFPYAALAVTPVRTGTDLAEAGTAHAAALLTAMGTDRPGIEVPLPRMIERLRLTDRYPFAEGTVTLRRGILVADHPLALTRSCLLAAGRLAAEAADMYRSPDEE</sequence>
<dbReference type="Proteomes" id="UP000637628">
    <property type="component" value="Unassembled WGS sequence"/>
</dbReference>